<gene>
    <name evidence="3" type="ORF">GALL_286230</name>
</gene>
<dbReference type="InterPro" id="IPR051568">
    <property type="entry name" value="LZTR1/Attractin"/>
</dbReference>
<dbReference type="PANTHER" id="PTHR46376:SF1">
    <property type="entry name" value="LEUCINE-ZIPPER-LIKE TRANSCRIPTIONAL REGULATOR 1"/>
    <property type="match status" value="1"/>
</dbReference>
<dbReference type="PANTHER" id="PTHR46376">
    <property type="entry name" value="LEUCINE-ZIPPER-LIKE TRANSCRIPTIONAL REGULATOR 1"/>
    <property type="match status" value="1"/>
</dbReference>
<dbReference type="PROSITE" id="PS51257">
    <property type="entry name" value="PROKAR_LIPOPROTEIN"/>
    <property type="match status" value="1"/>
</dbReference>
<proteinExistence type="predicted"/>
<dbReference type="GO" id="GO:0005794">
    <property type="term" value="C:Golgi apparatus"/>
    <property type="evidence" value="ECO:0007669"/>
    <property type="project" value="TreeGrafter"/>
</dbReference>
<evidence type="ECO:0008006" key="4">
    <source>
        <dbReference type="Google" id="ProtNLM"/>
    </source>
</evidence>
<keyword evidence="2" id="KW-0677">Repeat</keyword>
<comment type="caution">
    <text evidence="3">The sequence shown here is derived from an EMBL/GenBank/DDBJ whole genome shotgun (WGS) entry which is preliminary data.</text>
</comment>
<keyword evidence="1" id="KW-0880">Kelch repeat</keyword>
<evidence type="ECO:0000256" key="1">
    <source>
        <dbReference type="ARBA" id="ARBA00022441"/>
    </source>
</evidence>
<sequence length="452" mass="45789">MTKLRRFALSATLCLPLALLGCGGSSGSSTAVNVWNFVGGGTTANALGSYGTAGAAGGQPGARTLAATWADGSGNLWMFGGNGYAASGTSGELADLWRYDTASGQWTWVSGASSTGAAGSYAAGGAPGARDAAQTWTDGSGNFWLYGGHGVDGSGTTGMLGDLWQYSSTGGWTFVSGSQTANNATSGTSAPGAREAAATWVDSSGNLWLFGGNGYDASGALGALGDLWEYHASTHAWSLVDGSTARSAAGNWGTLGQAAAGVVPSARYGAAAWVDASGRFWLFGGYGLDSAGTFGELADLWMFDPTTSMWTWMAGASTAQAVGNYGSVGLPQSTNAPGARAFATTWSDASGNLWMFGGFGLDAYGVAAPLNDLWEYSVSTATWIWVSGSSSANAYGTYSGTSVAPGARYGASGWRDSSGRQWFFGGSALGALPSTGPIQPTSVFNDLWNRTP</sequence>
<accession>A0A1J5RBJ3</accession>
<organism evidence="3">
    <name type="scientific">mine drainage metagenome</name>
    <dbReference type="NCBI Taxonomy" id="410659"/>
    <lineage>
        <taxon>unclassified sequences</taxon>
        <taxon>metagenomes</taxon>
        <taxon>ecological metagenomes</taxon>
    </lineage>
</organism>
<reference evidence="3" key="1">
    <citation type="submission" date="2016-10" db="EMBL/GenBank/DDBJ databases">
        <title>Sequence of Gallionella enrichment culture.</title>
        <authorList>
            <person name="Poehlein A."/>
            <person name="Muehling M."/>
            <person name="Daniel R."/>
        </authorList>
    </citation>
    <scope>NUCLEOTIDE SEQUENCE</scope>
</reference>
<evidence type="ECO:0000313" key="3">
    <source>
        <dbReference type="EMBL" id="OIQ89492.1"/>
    </source>
</evidence>
<evidence type="ECO:0000256" key="2">
    <source>
        <dbReference type="ARBA" id="ARBA00022737"/>
    </source>
</evidence>
<dbReference type="Gene3D" id="2.120.10.80">
    <property type="entry name" value="Kelch-type beta propeller"/>
    <property type="match status" value="2"/>
</dbReference>
<dbReference type="SUPFAM" id="SSF117281">
    <property type="entry name" value="Kelch motif"/>
    <property type="match status" value="2"/>
</dbReference>
<dbReference type="AlphaFoldDB" id="A0A1J5RBJ3"/>
<protein>
    <recommendedName>
        <fullName evidence="4">N-acetylneuraminate epimerase</fullName>
    </recommendedName>
</protein>
<dbReference type="InterPro" id="IPR015915">
    <property type="entry name" value="Kelch-typ_b-propeller"/>
</dbReference>
<dbReference type="EMBL" id="MLJW01000328">
    <property type="protein sequence ID" value="OIQ89492.1"/>
    <property type="molecule type" value="Genomic_DNA"/>
</dbReference>
<name>A0A1J5RBJ3_9ZZZZ</name>